<sequence length="481" mass="47862">MTVSSFTEPSSLPAPDEVRPTGLPGAPRHASPHTGSATLAVTVAATFLVLLNYNAPMTVLPAMAASLGTGVSGQAWLLSGIALGLSALLLVAGSLADDYGRKRVFVTGVLTLALTTALAAVTTGTLAYTLARVAQGAASAAVLASSLGLLAHAFPAGPGRVRATTLWGASISGGIAVGPLVSSALEPLSWRACYVLYALAALALGTVAARGLQESRAPRAGRPDLLGAVTLGLALSALFAALTIGRDGWLRAPVAVLLGAALVLGAAFVLTERRSAAPMLDLGLFRRPLFLAATAGALFTGLAVIGFFSYLPTVLQITLGLSPLGTAWLVALWSGAALAASMLTGRLATRLGARHQLALGFLFSAAGLAALVGAVDESWVRLLPGLVVNGVGSGLLNAALPRLAVESVPAERAAMGSGANQTARYIGSTTGVALTVALATAHGGGDPAKALAHGTDAALLVAAGLALAGALAALVLRERAA</sequence>
<feature type="transmembrane region" description="Helical" evidence="7">
    <location>
        <begin position="37"/>
        <end position="55"/>
    </location>
</feature>
<feature type="region of interest" description="Disordered" evidence="6">
    <location>
        <begin position="1"/>
        <end position="32"/>
    </location>
</feature>
<dbReference type="InterPro" id="IPR020846">
    <property type="entry name" value="MFS_dom"/>
</dbReference>
<evidence type="ECO:0000256" key="5">
    <source>
        <dbReference type="ARBA" id="ARBA00023251"/>
    </source>
</evidence>
<accession>A0A8T4J6I8</accession>
<evidence type="ECO:0000256" key="6">
    <source>
        <dbReference type="SAM" id="MobiDB-lite"/>
    </source>
</evidence>
<protein>
    <submittedName>
        <fullName evidence="9">MFS transporter</fullName>
    </submittedName>
</protein>
<dbReference type="PANTHER" id="PTHR42718">
    <property type="entry name" value="MAJOR FACILITATOR SUPERFAMILY MULTIDRUG TRANSPORTER MFSC"/>
    <property type="match status" value="1"/>
</dbReference>
<feature type="transmembrane region" description="Helical" evidence="7">
    <location>
        <begin position="75"/>
        <end position="92"/>
    </location>
</feature>
<keyword evidence="2 7" id="KW-0812">Transmembrane</keyword>
<feature type="transmembrane region" description="Helical" evidence="7">
    <location>
        <begin position="104"/>
        <end position="128"/>
    </location>
</feature>
<dbReference type="SUPFAM" id="SSF103473">
    <property type="entry name" value="MFS general substrate transporter"/>
    <property type="match status" value="1"/>
</dbReference>
<evidence type="ECO:0000256" key="3">
    <source>
        <dbReference type="ARBA" id="ARBA00022989"/>
    </source>
</evidence>
<comment type="caution">
    <text evidence="9">The sequence shown here is derived from an EMBL/GenBank/DDBJ whole genome shotgun (WGS) entry which is preliminary data.</text>
</comment>
<feature type="transmembrane region" description="Helical" evidence="7">
    <location>
        <begin position="387"/>
        <end position="405"/>
    </location>
</feature>
<dbReference type="Gene3D" id="1.20.1720.10">
    <property type="entry name" value="Multidrug resistance protein D"/>
    <property type="match status" value="1"/>
</dbReference>
<feature type="compositionally biased region" description="Polar residues" evidence="6">
    <location>
        <begin position="1"/>
        <end position="10"/>
    </location>
</feature>
<dbReference type="GO" id="GO:0046677">
    <property type="term" value="P:response to antibiotic"/>
    <property type="evidence" value="ECO:0007669"/>
    <property type="project" value="UniProtKB-KW"/>
</dbReference>
<dbReference type="Pfam" id="PF07690">
    <property type="entry name" value="MFS_1"/>
    <property type="match status" value="1"/>
</dbReference>
<feature type="transmembrane region" description="Helical" evidence="7">
    <location>
        <begin position="250"/>
        <end position="270"/>
    </location>
</feature>
<keyword evidence="10" id="KW-1185">Reference proteome</keyword>
<evidence type="ECO:0000313" key="9">
    <source>
        <dbReference type="EMBL" id="MBR7677937.1"/>
    </source>
</evidence>
<dbReference type="Proteomes" id="UP000675554">
    <property type="component" value="Unassembled WGS sequence"/>
</dbReference>
<dbReference type="InterPro" id="IPR011701">
    <property type="entry name" value="MFS"/>
</dbReference>
<dbReference type="Gene3D" id="1.20.1250.20">
    <property type="entry name" value="MFS general substrate transporter like domains"/>
    <property type="match status" value="1"/>
</dbReference>
<organism evidence="9 10">
    <name type="scientific">Streptomyces daliensis</name>
    <dbReference type="NCBI Taxonomy" id="299421"/>
    <lineage>
        <taxon>Bacteria</taxon>
        <taxon>Bacillati</taxon>
        <taxon>Actinomycetota</taxon>
        <taxon>Actinomycetes</taxon>
        <taxon>Kitasatosporales</taxon>
        <taxon>Streptomycetaceae</taxon>
        <taxon>Streptomyces</taxon>
    </lineage>
</organism>
<dbReference type="AlphaFoldDB" id="A0A8T4J6I8"/>
<feature type="transmembrane region" description="Helical" evidence="7">
    <location>
        <begin position="134"/>
        <end position="154"/>
    </location>
</feature>
<feature type="domain" description="Major facilitator superfamily (MFS) profile" evidence="8">
    <location>
        <begin position="38"/>
        <end position="481"/>
    </location>
</feature>
<feature type="transmembrane region" description="Helical" evidence="7">
    <location>
        <begin position="357"/>
        <end position="375"/>
    </location>
</feature>
<reference evidence="9" key="1">
    <citation type="submission" date="2021-04" db="EMBL/GenBank/DDBJ databases">
        <title>Sequencing of actinobacteria type strains.</title>
        <authorList>
            <person name="Nguyen G.-S."/>
            <person name="Wentzel A."/>
        </authorList>
    </citation>
    <scope>NUCLEOTIDE SEQUENCE</scope>
    <source>
        <strain evidence="9">DSM 42095</strain>
    </source>
</reference>
<keyword evidence="4 7" id="KW-0472">Membrane</keyword>
<feature type="transmembrane region" description="Helical" evidence="7">
    <location>
        <begin position="457"/>
        <end position="476"/>
    </location>
</feature>
<feature type="transmembrane region" description="Helical" evidence="7">
    <location>
        <begin position="166"/>
        <end position="182"/>
    </location>
</feature>
<evidence type="ECO:0000259" key="8">
    <source>
        <dbReference type="PROSITE" id="PS50850"/>
    </source>
</evidence>
<keyword evidence="5" id="KW-0046">Antibiotic resistance</keyword>
<keyword evidence="3 7" id="KW-1133">Transmembrane helix</keyword>
<proteinExistence type="predicted"/>
<dbReference type="EMBL" id="JAGSMN010001127">
    <property type="protein sequence ID" value="MBR7677937.1"/>
    <property type="molecule type" value="Genomic_DNA"/>
</dbReference>
<evidence type="ECO:0000256" key="4">
    <source>
        <dbReference type="ARBA" id="ARBA00023136"/>
    </source>
</evidence>
<comment type="subcellular location">
    <subcellularLocation>
        <location evidence="1">Cell membrane</location>
        <topology evidence="1">Multi-pass membrane protein</topology>
    </subcellularLocation>
</comment>
<evidence type="ECO:0000313" key="10">
    <source>
        <dbReference type="Proteomes" id="UP000675554"/>
    </source>
</evidence>
<dbReference type="GO" id="GO:0022857">
    <property type="term" value="F:transmembrane transporter activity"/>
    <property type="evidence" value="ECO:0007669"/>
    <property type="project" value="InterPro"/>
</dbReference>
<dbReference type="GO" id="GO:0005886">
    <property type="term" value="C:plasma membrane"/>
    <property type="evidence" value="ECO:0007669"/>
    <property type="project" value="UniProtKB-SubCell"/>
</dbReference>
<feature type="transmembrane region" description="Helical" evidence="7">
    <location>
        <begin position="323"/>
        <end position="345"/>
    </location>
</feature>
<evidence type="ECO:0000256" key="7">
    <source>
        <dbReference type="SAM" id="Phobius"/>
    </source>
</evidence>
<feature type="transmembrane region" description="Helical" evidence="7">
    <location>
        <begin position="425"/>
        <end position="445"/>
    </location>
</feature>
<dbReference type="CDD" id="cd17321">
    <property type="entry name" value="MFS_MMR_MDR_like"/>
    <property type="match status" value="1"/>
</dbReference>
<feature type="transmembrane region" description="Helical" evidence="7">
    <location>
        <begin position="225"/>
        <end position="244"/>
    </location>
</feature>
<dbReference type="PANTHER" id="PTHR42718:SF49">
    <property type="entry name" value="EXPORT PROTEIN"/>
    <property type="match status" value="1"/>
</dbReference>
<dbReference type="InterPro" id="IPR036259">
    <property type="entry name" value="MFS_trans_sf"/>
</dbReference>
<evidence type="ECO:0000256" key="2">
    <source>
        <dbReference type="ARBA" id="ARBA00022692"/>
    </source>
</evidence>
<gene>
    <name evidence="9" type="ORF">KDA82_34130</name>
</gene>
<feature type="transmembrane region" description="Helical" evidence="7">
    <location>
        <begin position="290"/>
        <end position="311"/>
    </location>
</feature>
<evidence type="ECO:0000256" key="1">
    <source>
        <dbReference type="ARBA" id="ARBA00004651"/>
    </source>
</evidence>
<name>A0A8T4J6I8_9ACTN</name>
<feature type="transmembrane region" description="Helical" evidence="7">
    <location>
        <begin position="194"/>
        <end position="213"/>
    </location>
</feature>
<dbReference type="PROSITE" id="PS50850">
    <property type="entry name" value="MFS"/>
    <property type="match status" value="1"/>
</dbReference>